<accession>A0A0S6W078</accession>
<organism evidence="1">
    <name type="scientific">Candidatus Moduliflexus flocculans</name>
    <dbReference type="NCBI Taxonomy" id="1499966"/>
    <lineage>
        <taxon>Bacteria</taxon>
        <taxon>Candidatus Moduliflexota</taxon>
        <taxon>Candidatus Moduliflexia</taxon>
        <taxon>Candidatus Moduliflexales</taxon>
        <taxon>Candidatus Moduliflexaceae</taxon>
    </lineage>
</organism>
<reference evidence="1" key="1">
    <citation type="journal article" date="2015" name="PeerJ">
        <title>First genomic representation of candidate bacterial phylum KSB3 points to enhanced environmental sensing as a trigger of wastewater bulking.</title>
        <authorList>
            <person name="Sekiguchi Y."/>
            <person name="Ohashi A."/>
            <person name="Parks D.H."/>
            <person name="Yamauchi T."/>
            <person name="Tyson G.W."/>
            <person name="Hugenholtz P."/>
        </authorList>
    </citation>
    <scope>NUCLEOTIDE SEQUENCE [LARGE SCALE GENOMIC DNA]</scope>
</reference>
<dbReference type="Proteomes" id="UP000030700">
    <property type="component" value="Unassembled WGS sequence"/>
</dbReference>
<proteinExistence type="predicted"/>
<protein>
    <submittedName>
        <fullName evidence="1">Uncharacterized protein</fullName>
    </submittedName>
</protein>
<evidence type="ECO:0000313" key="2">
    <source>
        <dbReference type="Proteomes" id="UP000030700"/>
    </source>
</evidence>
<sequence length="70" mass="7492">MSQQVNKESDTLTVSDSDLLMTDVTQRRRQFPSWEGQGVGGVLCGVFVSTTHPQPLPGGEFAAICIEPAA</sequence>
<dbReference type="STRING" id="1499966.U14_04275"/>
<gene>
    <name evidence="1" type="ORF">U14_04275</name>
</gene>
<evidence type="ECO:0000313" key="1">
    <source>
        <dbReference type="EMBL" id="GAK53016.1"/>
    </source>
</evidence>
<dbReference type="EMBL" id="DF820459">
    <property type="protein sequence ID" value="GAK53016.1"/>
    <property type="molecule type" value="Genomic_DNA"/>
</dbReference>
<name>A0A0S6W078_9BACT</name>
<dbReference type="HOGENOM" id="CLU_2749540_0_0_0"/>
<keyword evidence="2" id="KW-1185">Reference proteome</keyword>
<dbReference type="AlphaFoldDB" id="A0A0S6W078"/>